<dbReference type="PANTHER" id="PTHR10656:SF40">
    <property type="entry name" value="INOSITOL 1,4,5-TRISPHOSPHATE RECEPTOR-INTERACTING PROTEIN-LIKE 1"/>
    <property type="match status" value="1"/>
</dbReference>
<reference evidence="3" key="1">
    <citation type="submission" date="2018-09" db="EMBL/GenBank/DDBJ databases">
        <title>Common duck and Muscovy duck high density SNP chip.</title>
        <authorList>
            <person name="Vignal A."/>
            <person name="Thebault N."/>
            <person name="Warren W.C."/>
        </authorList>
    </citation>
    <scope>NUCLEOTIDE SEQUENCE [LARGE SCALE GENOMIC DNA]</scope>
</reference>
<dbReference type="Ensembl" id="ENSCMMT00000031033.1">
    <property type="protein sequence ID" value="ENSCMMP00000028457.1"/>
    <property type="gene ID" value="ENSCMMG00000017319.1"/>
</dbReference>
<reference evidence="3" key="3">
    <citation type="submission" date="2025-09" db="UniProtKB">
        <authorList>
            <consortium name="Ensembl"/>
        </authorList>
    </citation>
    <scope>IDENTIFICATION</scope>
</reference>
<proteinExistence type="predicted"/>
<name>A0A8C3D147_CAIMO</name>
<keyword evidence="2" id="KW-0812">Transmembrane</keyword>
<organism evidence="3 4">
    <name type="scientific">Cairina moschata</name>
    <name type="common">Muscovy duck</name>
    <dbReference type="NCBI Taxonomy" id="8855"/>
    <lineage>
        <taxon>Eukaryota</taxon>
        <taxon>Metazoa</taxon>
        <taxon>Chordata</taxon>
        <taxon>Craniata</taxon>
        <taxon>Vertebrata</taxon>
        <taxon>Euteleostomi</taxon>
        <taxon>Archelosauria</taxon>
        <taxon>Archosauria</taxon>
        <taxon>Dinosauria</taxon>
        <taxon>Saurischia</taxon>
        <taxon>Theropoda</taxon>
        <taxon>Coelurosauria</taxon>
        <taxon>Aves</taxon>
        <taxon>Neognathae</taxon>
        <taxon>Galloanserae</taxon>
        <taxon>Anseriformes</taxon>
        <taxon>Anatidae</taxon>
        <taxon>Anatinae</taxon>
        <taxon>Cairina</taxon>
    </lineage>
</organism>
<dbReference type="AlphaFoldDB" id="A0A8C3D147"/>
<keyword evidence="2" id="KW-1133">Transmembrane helix</keyword>
<dbReference type="PANTHER" id="PTHR10656">
    <property type="entry name" value="CELL FATE DETERMINING PROTEIN MAB21-RELATED"/>
    <property type="match status" value="1"/>
</dbReference>
<evidence type="ECO:0000256" key="2">
    <source>
        <dbReference type="SAM" id="Phobius"/>
    </source>
</evidence>
<keyword evidence="2" id="KW-0472">Membrane</keyword>
<protein>
    <recommendedName>
        <fullName evidence="5">Inositol 1,4,5-trisphosphate receptor-interacting protein-like 1</fullName>
    </recommendedName>
</protein>
<feature type="coiled-coil region" evidence="1">
    <location>
        <begin position="37"/>
        <end position="64"/>
    </location>
</feature>
<evidence type="ECO:0000256" key="1">
    <source>
        <dbReference type="SAM" id="Coils"/>
    </source>
</evidence>
<evidence type="ECO:0000313" key="4">
    <source>
        <dbReference type="Proteomes" id="UP000694556"/>
    </source>
</evidence>
<accession>A0A8C3D147</accession>
<evidence type="ECO:0008006" key="5">
    <source>
        <dbReference type="Google" id="ProtNLM"/>
    </source>
</evidence>
<keyword evidence="4" id="KW-1185">Reference proteome</keyword>
<dbReference type="GO" id="GO:0016020">
    <property type="term" value="C:membrane"/>
    <property type="evidence" value="ECO:0007669"/>
    <property type="project" value="TreeGrafter"/>
</dbReference>
<sequence>RNVSSETMVSEIFFALTFLGLIQGPQKVGDDLDVATTMRMQQRAEELQAHMMQLLQEIEQRDQEHGWVRVGTLLLSALQHWYFWVLTGGIVLFFVLCCMLMKFCRERRSRTKKGVSGRKDNDDSEEDPSDILDARRFVNEYLQWPVRNLGGTCKVVEELVTNLLAACQGLPRNVFMPRLQPAIVVGSASGPTERDTICRLLVPLNPPPGHAFHLELGTEGERLARNSCLRVELQCMCTREQMLGDVLCFLHHPEHELKDQDPTLLDTLCYGSYLDVQKTAKWFQELVAEAWGAMPQSAQLQLTMLPATRFCKFMLTNASNESLSVELMLGVKEDDSDTYLTFEWPQSCAVPEMLFRKHLGMLGTPSTSDICSSVSVSCTYRRDFTSDDFGGCEAEGVTPCLPHAPELSMLPMEKMLLSWELLLHVISAAKPPLGEAHPMQLKTLLQGSLKQRLLFPPVQ</sequence>
<keyword evidence="1" id="KW-0175">Coiled coil</keyword>
<dbReference type="Proteomes" id="UP000694556">
    <property type="component" value="Chromosome 3"/>
</dbReference>
<evidence type="ECO:0000313" key="3">
    <source>
        <dbReference type="Ensembl" id="ENSCMMP00000028457.1"/>
    </source>
</evidence>
<feature type="transmembrane region" description="Helical" evidence="2">
    <location>
        <begin position="81"/>
        <end position="103"/>
    </location>
</feature>
<reference evidence="3" key="2">
    <citation type="submission" date="2025-08" db="UniProtKB">
        <authorList>
            <consortium name="Ensembl"/>
        </authorList>
    </citation>
    <scope>IDENTIFICATION</scope>
</reference>